<reference evidence="2" key="1">
    <citation type="submission" date="2020-12" db="EMBL/GenBank/DDBJ databases">
        <title>Snuella sp. nov., isolated from sediment in Incheon.</title>
        <authorList>
            <person name="Kim W."/>
        </authorList>
    </citation>
    <scope>NUCLEOTIDE SEQUENCE</scope>
    <source>
        <strain evidence="2">CAU 1569</strain>
    </source>
</reference>
<feature type="transmembrane region" description="Helical" evidence="1">
    <location>
        <begin position="5"/>
        <end position="23"/>
    </location>
</feature>
<sequence length="102" mass="11815">MLQPFLHYGCHILLPLFVALIWYKPKWQLAFLIMLSGFWIDIDHLLATPIFSPNRCSINFHPLHSYYAITVYLILLIPNKTRLVALGLVIHIIADVVDCLLM</sequence>
<organism evidence="2 3">
    <name type="scientific">Snuella sedimenti</name>
    <dbReference type="NCBI Taxonomy" id="2798802"/>
    <lineage>
        <taxon>Bacteria</taxon>
        <taxon>Pseudomonadati</taxon>
        <taxon>Bacteroidota</taxon>
        <taxon>Flavobacteriia</taxon>
        <taxon>Flavobacteriales</taxon>
        <taxon>Flavobacteriaceae</taxon>
        <taxon>Snuella</taxon>
    </lineage>
</organism>
<keyword evidence="3" id="KW-1185">Reference proteome</keyword>
<protein>
    <submittedName>
        <fullName evidence="2">Uncharacterized protein</fullName>
    </submittedName>
</protein>
<dbReference type="Proteomes" id="UP000610931">
    <property type="component" value="Unassembled WGS sequence"/>
</dbReference>
<name>A0A8J7IEU9_9FLAO</name>
<gene>
    <name evidence="2" type="ORF">JF259_02560</name>
</gene>
<comment type="caution">
    <text evidence="2">The sequence shown here is derived from an EMBL/GenBank/DDBJ whole genome shotgun (WGS) entry which is preliminary data.</text>
</comment>
<proteinExistence type="predicted"/>
<dbReference type="RefSeq" id="WP_199112984.1">
    <property type="nucleotide sequence ID" value="NZ_JAELVQ010000002.1"/>
</dbReference>
<evidence type="ECO:0000313" key="2">
    <source>
        <dbReference type="EMBL" id="MBJ6366962.1"/>
    </source>
</evidence>
<dbReference type="AlphaFoldDB" id="A0A8J7IEU9"/>
<keyword evidence="1" id="KW-1133">Transmembrane helix</keyword>
<feature type="transmembrane region" description="Helical" evidence="1">
    <location>
        <begin position="29"/>
        <end position="46"/>
    </location>
</feature>
<dbReference type="Pfam" id="PF19617">
    <property type="entry name" value="DUF6122"/>
    <property type="match status" value="1"/>
</dbReference>
<keyword evidence="1" id="KW-0812">Transmembrane</keyword>
<evidence type="ECO:0000313" key="3">
    <source>
        <dbReference type="Proteomes" id="UP000610931"/>
    </source>
</evidence>
<keyword evidence="1" id="KW-0472">Membrane</keyword>
<dbReference type="InterPro" id="IPR046125">
    <property type="entry name" value="DUF6122"/>
</dbReference>
<evidence type="ECO:0000256" key="1">
    <source>
        <dbReference type="SAM" id="Phobius"/>
    </source>
</evidence>
<accession>A0A8J7IEU9</accession>
<dbReference type="EMBL" id="JAELVQ010000002">
    <property type="protein sequence ID" value="MBJ6366962.1"/>
    <property type="molecule type" value="Genomic_DNA"/>
</dbReference>